<dbReference type="InterPro" id="IPR013159">
    <property type="entry name" value="DnaA_C"/>
</dbReference>
<evidence type="ECO:0000256" key="8">
    <source>
        <dbReference type="HAMAP-Rule" id="MF_00377"/>
    </source>
</evidence>
<keyword evidence="2 8" id="KW-0963">Cytoplasm</keyword>
<dbReference type="Gene3D" id="1.10.1750.10">
    <property type="match status" value="1"/>
</dbReference>
<dbReference type="InterPro" id="IPR013317">
    <property type="entry name" value="DnaA_dom"/>
</dbReference>
<comment type="caution">
    <text evidence="14">The sequence shown here is derived from an EMBL/GenBank/DDBJ whole genome shotgun (WGS) entry which is preliminary data.</text>
</comment>
<evidence type="ECO:0000313" key="15">
    <source>
        <dbReference type="Proteomes" id="UP000787322"/>
    </source>
</evidence>
<name>A0A9D5X2N4_9ACTN</name>
<feature type="domain" description="Chromosomal replication initiator DnaA C-terminal" evidence="13">
    <location>
        <begin position="415"/>
        <end position="484"/>
    </location>
</feature>
<evidence type="ECO:0000256" key="10">
    <source>
        <dbReference type="RuleBase" id="RU000577"/>
    </source>
</evidence>
<dbReference type="PANTHER" id="PTHR30050:SF2">
    <property type="entry name" value="CHROMOSOMAL REPLICATION INITIATOR PROTEIN DNAA"/>
    <property type="match status" value="1"/>
</dbReference>
<dbReference type="GO" id="GO:0006270">
    <property type="term" value="P:DNA replication initiation"/>
    <property type="evidence" value="ECO:0007669"/>
    <property type="project" value="UniProtKB-UniRule"/>
</dbReference>
<dbReference type="Proteomes" id="UP000787322">
    <property type="component" value="Unassembled WGS sequence"/>
</dbReference>
<comment type="caution">
    <text evidence="8">Lacks conserved residue(s) required for the propagation of feature annotation.</text>
</comment>
<feature type="region of interest" description="Domain IV, binds dsDNA" evidence="8">
    <location>
        <begin position="385"/>
        <end position="509"/>
    </location>
</feature>
<dbReference type="PRINTS" id="PR00051">
    <property type="entry name" value="DNAA"/>
</dbReference>
<comment type="domain">
    <text evidence="8">Domain I is involved in oligomerization and binding regulators, domain II is flexibile and of varying length in different bacteria, domain III forms the AAA+ region, while domain IV binds dsDNA.</text>
</comment>
<dbReference type="SMART" id="SM00382">
    <property type="entry name" value="AAA"/>
    <property type="match status" value="1"/>
</dbReference>
<reference evidence="14" key="1">
    <citation type="submission" date="2020-04" db="EMBL/GenBank/DDBJ databases">
        <title>Deep metagenomics examines the oral microbiome during advanced dental caries in children, revealing novel taxa and co-occurrences with host molecules.</title>
        <authorList>
            <person name="Baker J.L."/>
            <person name="Morton J.T."/>
            <person name="Dinis M."/>
            <person name="Alvarez R."/>
            <person name="Tran N.C."/>
            <person name="Knight R."/>
            <person name="Edlund A."/>
        </authorList>
    </citation>
    <scope>NUCLEOTIDE SEQUENCE</scope>
    <source>
        <strain evidence="14">JCVI_3_bin.11</strain>
    </source>
</reference>
<gene>
    <name evidence="8 14" type="primary">dnaA</name>
    <name evidence="14" type="ORF">HXK24_01145</name>
</gene>
<feature type="binding site" evidence="8">
    <location>
        <position position="199"/>
    </location>
    <ligand>
        <name>ATP</name>
        <dbReference type="ChEBI" id="CHEBI:30616"/>
    </ligand>
</feature>
<feature type="binding site" evidence="8">
    <location>
        <position position="195"/>
    </location>
    <ligand>
        <name>ATP</name>
        <dbReference type="ChEBI" id="CHEBI:30616"/>
    </ligand>
</feature>
<dbReference type="InterPro" id="IPR001957">
    <property type="entry name" value="Chromosome_initiator_DnaA"/>
</dbReference>
<protein>
    <recommendedName>
        <fullName evidence="8 9">Chromosomal replication initiator protein DnaA</fullName>
    </recommendedName>
</protein>
<dbReference type="Gene3D" id="3.40.50.300">
    <property type="entry name" value="P-loop containing nucleotide triphosphate hydrolases"/>
    <property type="match status" value="1"/>
</dbReference>
<comment type="subunit">
    <text evidence="8">Oligomerizes as a right-handed, spiral filament on DNA at oriC.</text>
</comment>
<evidence type="ECO:0000256" key="3">
    <source>
        <dbReference type="ARBA" id="ARBA00022705"/>
    </source>
</evidence>
<evidence type="ECO:0000256" key="2">
    <source>
        <dbReference type="ARBA" id="ARBA00022490"/>
    </source>
</evidence>
<keyword evidence="4 8" id="KW-0547">Nucleotide-binding</keyword>
<dbReference type="EMBL" id="JABZGU010000012">
    <property type="protein sequence ID" value="MBF4802425.1"/>
    <property type="molecule type" value="Genomic_DNA"/>
</dbReference>
<feature type="binding site" evidence="8">
    <location>
        <position position="198"/>
    </location>
    <ligand>
        <name>ATP</name>
        <dbReference type="ChEBI" id="CHEBI:30616"/>
    </ligand>
</feature>
<comment type="subcellular location">
    <subcellularLocation>
        <location evidence="8">Cytoplasm</location>
    </subcellularLocation>
</comment>
<feature type="region of interest" description="Domain I, interacts with DnaA modulators" evidence="8">
    <location>
        <begin position="1"/>
        <end position="107"/>
    </location>
</feature>
<evidence type="ECO:0000256" key="1">
    <source>
        <dbReference type="ARBA" id="ARBA00006583"/>
    </source>
</evidence>
<comment type="function">
    <text evidence="8 10">Plays an essential role in the initiation and regulation of chromosomal replication. ATP-DnaA binds to the origin of replication (oriC) to initiate formation of the DNA replication initiation complex once per cell cycle. Binds the DnaA box (a 9 base pair repeat at the origin) and separates the double-stranded (ds)DNA. Forms a right-handed helical filament on oriC DNA; dsDNA binds to the exterior of the filament while single-stranded (ss)DNA is stabiized in the filament's interior. The ATP-DnaA-oriC complex binds and stabilizes one strand of the AT-rich DNA unwinding element (DUE), permitting loading of DNA polymerase. After initiation quickly degrades to an ADP-DnaA complex that is not apt for DNA replication. Binds acidic phospholipids.</text>
</comment>
<dbReference type="GO" id="GO:0005524">
    <property type="term" value="F:ATP binding"/>
    <property type="evidence" value="ECO:0007669"/>
    <property type="project" value="UniProtKB-UniRule"/>
</dbReference>
<dbReference type="InterPro" id="IPR003593">
    <property type="entry name" value="AAA+_ATPase"/>
</dbReference>
<proteinExistence type="inferred from homology"/>
<evidence type="ECO:0000256" key="9">
    <source>
        <dbReference type="NCBIfam" id="TIGR00362"/>
    </source>
</evidence>
<evidence type="ECO:0000313" key="14">
    <source>
        <dbReference type="EMBL" id="MBF4802425.1"/>
    </source>
</evidence>
<dbReference type="GO" id="GO:0005886">
    <property type="term" value="C:plasma membrane"/>
    <property type="evidence" value="ECO:0007669"/>
    <property type="project" value="TreeGrafter"/>
</dbReference>
<dbReference type="SUPFAM" id="SSF48295">
    <property type="entry name" value="TrpR-like"/>
    <property type="match status" value="1"/>
</dbReference>
<dbReference type="NCBIfam" id="TIGR00362">
    <property type="entry name" value="DnaA"/>
    <property type="match status" value="1"/>
</dbReference>
<keyword evidence="7 8" id="KW-0238">DNA-binding</keyword>
<evidence type="ECO:0000259" key="13">
    <source>
        <dbReference type="SMART" id="SM00760"/>
    </source>
</evidence>
<dbReference type="SUPFAM" id="SSF52540">
    <property type="entry name" value="P-loop containing nucleoside triphosphate hydrolases"/>
    <property type="match status" value="1"/>
</dbReference>
<dbReference type="PANTHER" id="PTHR30050">
    <property type="entry name" value="CHROMOSOMAL REPLICATION INITIATOR PROTEIN DNAA"/>
    <property type="match status" value="1"/>
</dbReference>
<dbReference type="InterPro" id="IPR027417">
    <property type="entry name" value="P-loop_NTPase"/>
</dbReference>
<keyword evidence="6 8" id="KW-0446">Lipid-binding</keyword>
<evidence type="ECO:0000259" key="12">
    <source>
        <dbReference type="SMART" id="SM00382"/>
    </source>
</evidence>
<sequence>MDASIDSDAVALWQDAIDLLVEENQPEAFIAMLRTCTPIKVEDNALCAETSMRLAYNRILKNLPIVERCLSAAAFEDIILSLTLTKSSTPVTTTSTMTPQEFNAWKQKTAPIQAVVPERIQDFESQEQSLEELKQQTLKRRKSNPLYEETSFNSNLTFDRFVVGDENELAHQHALNVANDAKGKANPLFIYGASGLGKTHLLRAVQNYINSEDIERVCVYKDADAFVDDYVNAVRKNASGNAATELSNNYQNIDVLIIDDVQKLAGKAGTINFFFNIFNSLIDRGKQIILAADRTPAQLGMGSDGFDDRITSRMSGGIVIGIESPSYEMKLNLIHVFCDRAFKERNSSLSADDLPEEIRRYMADKAGQSIRTLEGFCNRCVTGQIKAKESGTNIKQEEIDKIADTLWRRVSKTVNIEKVQEVVENIYGISHRDIVGNKRNKEIAEPRHVAIYLAHDLCQYTLVNIGKHFGGRKHATILHSIEVIEERIKEDKSFYDQISQLKKTILEQS</sequence>
<keyword evidence="3 8" id="KW-0235">DNA replication</keyword>
<dbReference type="GO" id="GO:0008289">
    <property type="term" value="F:lipid binding"/>
    <property type="evidence" value="ECO:0007669"/>
    <property type="project" value="UniProtKB-KW"/>
</dbReference>
<dbReference type="CDD" id="cd00009">
    <property type="entry name" value="AAA"/>
    <property type="match status" value="1"/>
</dbReference>
<evidence type="ECO:0000256" key="7">
    <source>
        <dbReference type="ARBA" id="ARBA00023125"/>
    </source>
</evidence>
<dbReference type="CDD" id="cd06571">
    <property type="entry name" value="Bac_DnaA_C"/>
    <property type="match status" value="1"/>
</dbReference>
<dbReference type="AlphaFoldDB" id="A0A9D5X2N4"/>
<evidence type="ECO:0000256" key="5">
    <source>
        <dbReference type="ARBA" id="ARBA00022840"/>
    </source>
</evidence>
<dbReference type="InterPro" id="IPR018312">
    <property type="entry name" value="Chromosome_initiator_DnaA_CS"/>
</dbReference>
<feature type="domain" description="AAA+ ATPase" evidence="12">
    <location>
        <begin position="184"/>
        <end position="326"/>
    </location>
</feature>
<evidence type="ECO:0000256" key="4">
    <source>
        <dbReference type="ARBA" id="ARBA00022741"/>
    </source>
</evidence>
<dbReference type="GO" id="GO:0006275">
    <property type="term" value="P:regulation of DNA replication"/>
    <property type="evidence" value="ECO:0007669"/>
    <property type="project" value="UniProtKB-UniRule"/>
</dbReference>
<organism evidence="14 15">
    <name type="scientific">Lancefieldella parvula</name>
    <dbReference type="NCBI Taxonomy" id="1382"/>
    <lineage>
        <taxon>Bacteria</taxon>
        <taxon>Bacillati</taxon>
        <taxon>Actinomycetota</taxon>
        <taxon>Coriobacteriia</taxon>
        <taxon>Coriobacteriales</taxon>
        <taxon>Atopobiaceae</taxon>
        <taxon>Lancefieldella</taxon>
    </lineage>
</organism>
<comment type="similarity">
    <text evidence="1 8 11">Belongs to the DnaA family.</text>
</comment>
<dbReference type="GO" id="GO:0005737">
    <property type="term" value="C:cytoplasm"/>
    <property type="evidence" value="ECO:0007669"/>
    <property type="project" value="UniProtKB-SubCell"/>
</dbReference>
<dbReference type="GO" id="GO:0003688">
    <property type="term" value="F:DNA replication origin binding"/>
    <property type="evidence" value="ECO:0007669"/>
    <property type="project" value="UniProtKB-UniRule"/>
</dbReference>
<evidence type="ECO:0000256" key="11">
    <source>
        <dbReference type="RuleBase" id="RU004227"/>
    </source>
</evidence>
<dbReference type="Pfam" id="PF08299">
    <property type="entry name" value="Bac_DnaA_C"/>
    <property type="match status" value="1"/>
</dbReference>
<dbReference type="Pfam" id="PF00308">
    <property type="entry name" value="Bac_DnaA"/>
    <property type="match status" value="1"/>
</dbReference>
<feature type="binding site" evidence="8">
    <location>
        <position position="197"/>
    </location>
    <ligand>
        <name>ATP</name>
        <dbReference type="ChEBI" id="CHEBI:30616"/>
    </ligand>
</feature>
<dbReference type="InterPro" id="IPR020591">
    <property type="entry name" value="Chromosome_initiator_DnaA-like"/>
</dbReference>
<dbReference type="PROSITE" id="PS01008">
    <property type="entry name" value="DNAA"/>
    <property type="match status" value="1"/>
</dbReference>
<keyword evidence="5 8" id="KW-0067">ATP-binding</keyword>
<dbReference type="HAMAP" id="MF_00377">
    <property type="entry name" value="DnaA_bact"/>
    <property type="match status" value="1"/>
</dbReference>
<accession>A0A9D5X2N4</accession>
<evidence type="ECO:0000256" key="6">
    <source>
        <dbReference type="ARBA" id="ARBA00023121"/>
    </source>
</evidence>
<dbReference type="SMART" id="SM00760">
    <property type="entry name" value="Bac_DnaA_C"/>
    <property type="match status" value="1"/>
</dbReference>
<dbReference type="InterPro" id="IPR010921">
    <property type="entry name" value="Trp_repressor/repl_initiator"/>
</dbReference>